<feature type="compositionally biased region" description="Polar residues" evidence="1">
    <location>
        <begin position="504"/>
        <end position="513"/>
    </location>
</feature>
<dbReference type="SUPFAM" id="SSF52047">
    <property type="entry name" value="RNI-like"/>
    <property type="match status" value="1"/>
</dbReference>
<feature type="region of interest" description="Disordered" evidence="1">
    <location>
        <begin position="638"/>
        <end position="661"/>
    </location>
</feature>
<feature type="compositionally biased region" description="Polar residues" evidence="1">
    <location>
        <begin position="643"/>
        <end position="661"/>
    </location>
</feature>
<evidence type="ECO:0000256" key="1">
    <source>
        <dbReference type="SAM" id="MobiDB-lite"/>
    </source>
</evidence>
<dbReference type="GeneID" id="87820689"/>
<sequence length="731" mass="80806">MGSNFADLPSYQDATARPDWLELVAPWLPLRDYPRLYHVWLSRFVRRCPHFTVATRSGLVRSFDTRNFFPCIDDGVSRYTGASGAASFPDVLSSIAHIFPRLRLPLPWARKPPMLLSLARSHGVLPTSFLSSPYLKSLLYLDISNMPGSLKYALSQGARGREMDNYTATLLFKAFWEQMWSVDLSGNKLTDEILDTMHQFSFPSETSRADHSAVEGKLSFSPNGTPLFGHGTFSHPHRHVADAPSYTIRAEDGAHSIATPRLNGRALVSGSVGSHTPRLDSVKSLDICRGHQGITHLYLNGNNISAAGLARIIRSSPGQLQRLECAPPSWLSKASMSGTLGWAHTFRPVFSSNLQMLRIHHSFVTRVLSLELEGTQLLPRADIAYPEVFVPDMNPRIQSLVLTRIPRSFLKLASMQERAIQDIGSDSRHAPMTLLGLRHIRLEFEPDFRDELQSVSDLVKDDSNGFSFFGNSGWSSSPSAVAGPSRPTQTAENAVPSPPDLHNTPETQPTTETGDLPQPAEVSLPRPPSYYAEATIPTATRTNQPLPHSPHEKHIWSWNGNRQSTQVWAGPSITAIQGASNHHDISLKPAIREYAWLLHTHPHLHRDPVPASPCHISAGVLPGELVFSAAWESILCPPGTSLKDPSTPNTNKTPSRPTPTRAQLVGMRDVLAEIKAYRRETKAASERARREARVAGKQDGEVKLGAPHFHWSGKLEVEIHGGGYASGRYWR</sequence>
<reference evidence="2" key="2">
    <citation type="submission" date="2023-05" db="EMBL/GenBank/DDBJ databases">
        <authorList>
            <consortium name="Lawrence Berkeley National Laboratory"/>
            <person name="Steindorff A."/>
            <person name="Hensen N."/>
            <person name="Bonometti L."/>
            <person name="Westerberg I."/>
            <person name="Brannstrom I.O."/>
            <person name="Guillou S."/>
            <person name="Cros-Aarteil S."/>
            <person name="Calhoun S."/>
            <person name="Haridas S."/>
            <person name="Kuo A."/>
            <person name="Mondo S."/>
            <person name="Pangilinan J."/>
            <person name="Riley R."/>
            <person name="Labutti K."/>
            <person name="Andreopoulos B."/>
            <person name="Lipzen A."/>
            <person name="Chen C."/>
            <person name="Yanf M."/>
            <person name="Daum C."/>
            <person name="Ng V."/>
            <person name="Clum A."/>
            <person name="Ohm R."/>
            <person name="Martin F."/>
            <person name="Silar P."/>
            <person name="Natvig D."/>
            <person name="Lalanne C."/>
            <person name="Gautier V."/>
            <person name="Ament-Velasquez S.L."/>
            <person name="Kruys A."/>
            <person name="Hutchinson M.I."/>
            <person name="Powell A.J."/>
            <person name="Barry K."/>
            <person name="Miller A.N."/>
            <person name="Grigoriev I.V."/>
            <person name="Debuchy R."/>
            <person name="Gladieux P."/>
            <person name="Thoren M.H."/>
            <person name="Johannesson H."/>
        </authorList>
    </citation>
    <scope>NUCLEOTIDE SEQUENCE</scope>
    <source>
        <strain evidence="2">CBS 141.50</strain>
    </source>
</reference>
<dbReference type="AlphaFoldDB" id="A0AAN6V141"/>
<dbReference type="Proteomes" id="UP001302676">
    <property type="component" value="Unassembled WGS sequence"/>
</dbReference>
<name>A0AAN6V141_9PEZI</name>
<keyword evidence="3" id="KW-1185">Reference proteome</keyword>
<gene>
    <name evidence="2" type="ORF">C8A04DRAFT_37999</name>
</gene>
<evidence type="ECO:0000313" key="3">
    <source>
        <dbReference type="Proteomes" id="UP001302676"/>
    </source>
</evidence>
<comment type="caution">
    <text evidence="2">The sequence shown here is derived from an EMBL/GenBank/DDBJ whole genome shotgun (WGS) entry which is preliminary data.</text>
</comment>
<proteinExistence type="predicted"/>
<dbReference type="EMBL" id="MU853593">
    <property type="protein sequence ID" value="KAK4142784.1"/>
    <property type="molecule type" value="Genomic_DNA"/>
</dbReference>
<feature type="region of interest" description="Disordered" evidence="1">
    <location>
        <begin position="475"/>
        <end position="528"/>
    </location>
</feature>
<reference evidence="2" key="1">
    <citation type="journal article" date="2023" name="Mol. Phylogenet. Evol.">
        <title>Genome-scale phylogeny and comparative genomics of the fungal order Sordariales.</title>
        <authorList>
            <person name="Hensen N."/>
            <person name="Bonometti L."/>
            <person name="Westerberg I."/>
            <person name="Brannstrom I.O."/>
            <person name="Guillou S."/>
            <person name="Cros-Aarteil S."/>
            <person name="Calhoun S."/>
            <person name="Haridas S."/>
            <person name="Kuo A."/>
            <person name="Mondo S."/>
            <person name="Pangilinan J."/>
            <person name="Riley R."/>
            <person name="LaButti K."/>
            <person name="Andreopoulos B."/>
            <person name="Lipzen A."/>
            <person name="Chen C."/>
            <person name="Yan M."/>
            <person name="Daum C."/>
            <person name="Ng V."/>
            <person name="Clum A."/>
            <person name="Steindorff A."/>
            <person name="Ohm R.A."/>
            <person name="Martin F."/>
            <person name="Silar P."/>
            <person name="Natvig D.O."/>
            <person name="Lalanne C."/>
            <person name="Gautier V."/>
            <person name="Ament-Velasquez S.L."/>
            <person name="Kruys A."/>
            <person name="Hutchinson M.I."/>
            <person name="Powell A.J."/>
            <person name="Barry K."/>
            <person name="Miller A.N."/>
            <person name="Grigoriev I.V."/>
            <person name="Debuchy R."/>
            <person name="Gladieux P."/>
            <person name="Hiltunen Thoren M."/>
            <person name="Johannesson H."/>
        </authorList>
    </citation>
    <scope>NUCLEOTIDE SEQUENCE</scope>
    <source>
        <strain evidence="2">CBS 141.50</strain>
    </source>
</reference>
<organism evidence="2 3">
    <name type="scientific">Dichotomopilus funicola</name>
    <dbReference type="NCBI Taxonomy" id="1934379"/>
    <lineage>
        <taxon>Eukaryota</taxon>
        <taxon>Fungi</taxon>
        <taxon>Dikarya</taxon>
        <taxon>Ascomycota</taxon>
        <taxon>Pezizomycotina</taxon>
        <taxon>Sordariomycetes</taxon>
        <taxon>Sordariomycetidae</taxon>
        <taxon>Sordariales</taxon>
        <taxon>Chaetomiaceae</taxon>
        <taxon>Dichotomopilus</taxon>
    </lineage>
</organism>
<feature type="compositionally biased region" description="Low complexity" evidence="1">
    <location>
        <begin position="475"/>
        <end position="485"/>
    </location>
</feature>
<evidence type="ECO:0000313" key="2">
    <source>
        <dbReference type="EMBL" id="KAK4142784.1"/>
    </source>
</evidence>
<dbReference type="RefSeq" id="XP_062636155.1">
    <property type="nucleotide sequence ID" value="XM_062784076.1"/>
</dbReference>
<accession>A0AAN6V141</accession>
<protein>
    <submittedName>
        <fullName evidence="2">Uncharacterized protein</fullName>
    </submittedName>
</protein>